<dbReference type="InterPro" id="IPR026487">
    <property type="entry name" value="CHP04141"/>
</dbReference>
<proteinExistence type="predicted"/>
<comment type="caution">
    <text evidence="1">The sequence shown here is derived from an EMBL/GenBank/DDBJ whole genome shotgun (WGS) entry which is preliminary data.</text>
</comment>
<name>A0A5N4WSB5_9GAMM</name>
<evidence type="ECO:0000313" key="1">
    <source>
        <dbReference type="EMBL" id="KAB1859582.1"/>
    </source>
</evidence>
<accession>A0A5N4WSB5</accession>
<protein>
    <submittedName>
        <fullName evidence="1">Sporadically distributed protein, TIGR04141 family</fullName>
    </submittedName>
</protein>
<gene>
    <name evidence="1" type="ORF">F4W09_00125</name>
</gene>
<dbReference type="AlphaFoldDB" id="A0A5N4WSB5"/>
<dbReference type="RefSeq" id="WP_151503660.1">
    <property type="nucleotide sequence ID" value="NZ_VXLD01000001.1"/>
</dbReference>
<sequence>MSNIYNIYKVLSEKNADLLKKIESVGLVEQKTQIYENYEMTFYFSEKTEGNEIWWFETYKEFFNPQKMYPKNIFYFALLICKNLDNSKEVFAVSLGKSHFYLSKFIEADFGISLAIRMANEQSILLKKSRYFTGTKRHEVSSYENFNKDSYDSGESVEHLKLKASNTDVWGEKNIVFADSIQLDINKEPCELSKILNDISDSMSGDEIIRLPKLELVSDEILIDDLNASILSSIINKQADVGVEEISISGINIIFRFNEYNYELIFKQGRKEVEKLDVGNSLDIVKISNFLIQYNIQNIDEVKVKFKREESSRLTKDLKELLDFYTEHDGYKYFLRNGKWFKFNQTFMEYLKKSLVAIEIIDGDALIEQEYLDWKSQKEIEIANNSSLNKLTYREYYFNEKMSRDNGYKLLDRQLEVIRSLDPEGKKYKIEVADLYKDSEIISVKISSTTQDLIYNIEQSKSSLELIKQNKISLDCELKVVALWVVLEKPISSIIEINSIQFLLALDSWKKRVEFFGLKPRIHISKHIK</sequence>
<dbReference type="Proteomes" id="UP000325788">
    <property type="component" value="Unassembled WGS sequence"/>
</dbReference>
<dbReference type="NCBIfam" id="TIGR04141">
    <property type="entry name" value="TIGR04141 family sporadically distributed protein"/>
    <property type="match status" value="1"/>
</dbReference>
<dbReference type="Pfam" id="PF19614">
    <property type="entry name" value="DUF6119"/>
    <property type="match status" value="1"/>
</dbReference>
<evidence type="ECO:0000313" key="2">
    <source>
        <dbReference type="Proteomes" id="UP000325788"/>
    </source>
</evidence>
<organism evidence="1 2">
    <name type="scientific">Acinetobacter tandoii</name>
    <dbReference type="NCBI Taxonomy" id="202954"/>
    <lineage>
        <taxon>Bacteria</taxon>
        <taxon>Pseudomonadati</taxon>
        <taxon>Pseudomonadota</taxon>
        <taxon>Gammaproteobacteria</taxon>
        <taxon>Moraxellales</taxon>
        <taxon>Moraxellaceae</taxon>
        <taxon>Acinetobacter</taxon>
    </lineage>
</organism>
<dbReference type="EMBL" id="VXLD01000001">
    <property type="protein sequence ID" value="KAB1859582.1"/>
    <property type="molecule type" value="Genomic_DNA"/>
</dbReference>
<reference evidence="1 2" key="1">
    <citation type="submission" date="2019-09" db="EMBL/GenBank/DDBJ databases">
        <title>Draft genome sequence of Acinetobacter tandoii W4-4-4 isolated from environmental water sample.</title>
        <authorList>
            <person name="Wee S.K."/>
            <person name="Yan B."/>
            <person name="Mustaffa S.B."/>
            <person name="Yap E.P.H."/>
        </authorList>
    </citation>
    <scope>NUCLEOTIDE SEQUENCE [LARGE SCALE GENOMIC DNA]</scope>
    <source>
        <strain evidence="1 2">W4-4-4</strain>
    </source>
</reference>